<evidence type="ECO:0000313" key="3">
    <source>
        <dbReference type="Proteomes" id="UP001279553"/>
    </source>
</evidence>
<dbReference type="RefSeq" id="WP_319614689.1">
    <property type="nucleotide sequence ID" value="NZ_JAWXYB010000018.1"/>
</dbReference>
<organism evidence="2 3">
    <name type="scientific">Acidiphilium acidophilum</name>
    <name type="common">Thiobacillus acidophilus</name>
    <dbReference type="NCBI Taxonomy" id="76588"/>
    <lineage>
        <taxon>Bacteria</taxon>
        <taxon>Pseudomonadati</taxon>
        <taxon>Pseudomonadota</taxon>
        <taxon>Alphaproteobacteria</taxon>
        <taxon>Acetobacterales</taxon>
        <taxon>Acidocellaceae</taxon>
        <taxon>Acidiphilium</taxon>
    </lineage>
</organism>
<dbReference type="Proteomes" id="UP001279553">
    <property type="component" value="Unassembled WGS sequence"/>
</dbReference>
<dbReference type="AlphaFoldDB" id="A0AAW9DT33"/>
<reference evidence="2 3" key="1">
    <citation type="submission" date="2023-11" db="EMBL/GenBank/DDBJ databases">
        <title>MicrobeMod: A computational toolkit for identifying prokaryotic methylation and restriction-modification with nanopore sequencing.</title>
        <authorList>
            <person name="Crits-Christoph A."/>
            <person name="Kang S.C."/>
            <person name="Lee H."/>
            <person name="Ostrov N."/>
        </authorList>
    </citation>
    <scope>NUCLEOTIDE SEQUENCE [LARGE SCALE GENOMIC DNA]</scope>
    <source>
        <strain evidence="2 3">DSMZ 700</strain>
    </source>
</reference>
<dbReference type="InterPro" id="IPR011330">
    <property type="entry name" value="Glyco_hydro/deAcase_b/a-brl"/>
</dbReference>
<keyword evidence="1" id="KW-0472">Membrane</keyword>
<dbReference type="SUPFAM" id="SSF88713">
    <property type="entry name" value="Glycoside hydrolase/deacetylase"/>
    <property type="match status" value="1"/>
</dbReference>
<protein>
    <submittedName>
        <fullName evidence="2">Divergent polysaccharide deacetylase family protein</fullName>
    </submittedName>
</protein>
<keyword evidence="1" id="KW-1133">Transmembrane helix</keyword>
<dbReference type="CDD" id="cd10936">
    <property type="entry name" value="CE4_DAC2"/>
    <property type="match status" value="1"/>
</dbReference>
<accession>A0AAW9DT33</accession>
<proteinExistence type="predicted"/>
<comment type="caution">
    <text evidence="2">The sequence shown here is derived from an EMBL/GenBank/DDBJ whole genome shotgun (WGS) entry which is preliminary data.</text>
</comment>
<dbReference type="PANTHER" id="PTHR30105">
    <property type="entry name" value="UNCHARACTERIZED YIBQ-RELATED"/>
    <property type="match status" value="1"/>
</dbReference>
<dbReference type="GO" id="GO:0005975">
    <property type="term" value="P:carbohydrate metabolic process"/>
    <property type="evidence" value="ECO:0007669"/>
    <property type="project" value="InterPro"/>
</dbReference>
<evidence type="ECO:0000313" key="2">
    <source>
        <dbReference type="EMBL" id="MDX5931801.1"/>
    </source>
</evidence>
<evidence type="ECO:0000256" key="1">
    <source>
        <dbReference type="SAM" id="Phobius"/>
    </source>
</evidence>
<name>A0AAW9DT33_ACIAO</name>
<sequence length="323" mass="32522">MDRVTTPVPRALKLFWGGFGLVVIAGAAYLQYLGPIKPPVTLPARQADGAIPAPSPMLLAASAVDPAWKIPHPGPYGITPMRYYAARPAAAATAGKPEIAILVAGLGYALAPGLAAVKTLPPAVSLGLSPYGAHDAALTLAARKAGHETILGLPMQVNNSPDITEGDQALHAGASPATNLKRLDWALSRIQGYAGVTDAIGMTVPETFMTHPHAASWLAGQISASGLFLVAATPGASLPSGVTGRSATIVIDPDSGTSAITNDLNLLVSTAIAKGSAIGVITEPTRAGIATLAAWLRSPSTSHVSLVPVSTLADPGASAAGSP</sequence>
<keyword evidence="3" id="KW-1185">Reference proteome</keyword>
<dbReference type="EMBL" id="JAWXYB010000018">
    <property type="protein sequence ID" value="MDX5931801.1"/>
    <property type="molecule type" value="Genomic_DNA"/>
</dbReference>
<dbReference type="Pfam" id="PF04748">
    <property type="entry name" value="Polysacc_deac_2"/>
    <property type="match status" value="1"/>
</dbReference>
<dbReference type="PANTHER" id="PTHR30105:SF2">
    <property type="entry name" value="DIVERGENT POLYSACCHARIDE DEACETYLASE SUPERFAMILY"/>
    <property type="match status" value="1"/>
</dbReference>
<dbReference type="Gene3D" id="3.20.20.370">
    <property type="entry name" value="Glycoside hydrolase/deacetylase"/>
    <property type="match status" value="1"/>
</dbReference>
<dbReference type="InterPro" id="IPR006837">
    <property type="entry name" value="Divergent_DAC"/>
</dbReference>
<feature type="transmembrane region" description="Helical" evidence="1">
    <location>
        <begin position="12"/>
        <end position="32"/>
    </location>
</feature>
<keyword evidence="1" id="KW-0812">Transmembrane</keyword>
<gene>
    <name evidence="2" type="ORF">SIL87_13615</name>
</gene>